<organism evidence="1 2">
    <name type="scientific">Hypocrea atroviridis (strain ATCC 20476 / IMI 206040)</name>
    <name type="common">Trichoderma atroviride</name>
    <dbReference type="NCBI Taxonomy" id="452589"/>
    <lineage>
        <taxon>Eukaryota</taxon>
        <taxon>Fungi</taxon>
        <taxon>Dikarya</taxon>
        <taxon>Ascomycota</taxon>
        <taxon>Pezizomycotina</taxon>
        <taxon>Sordariomycetes</taxon>
        <taxon>Hypocreomycetidae</taxon>
        <taxon>Hypocreales</taxon>
        <taxon>Hypocreaceae</taxon>
        <taxon>Trichoderma</taxon>
    </lineage>
</organism>
<sequence>MFHLVKDALLDKYISTANTSFVTASVIVEAEHVTAVSPSPCWTISQPSSKNSKPLSETSETTFSNQFYVFPVIEGRERRWDYFKVPDFRCSPNQELKRGWRGGKIDDRIQRVEAPARGEARWNSLREDTSRPLKLGFLVEDERLAVMTTRAQALTILVSKETVLTGHKSRTLRSLHHYLKSRDWIETVMGWNGRIARRRSGRRCPEMANKPAIDFKNVTTVGNIDWHAFSSAKCGKLPQNRKENRETAKTNAYTAHIRLVKAQYRQYLDEGDNLSSLTTLLSTSKTRTVPLRLPRKFMARLL</sequence>
<accession>G9P603</accession>
<dbReference type="STRING" id="452589.G9P603"/>
<dbReference type="AlphaFoldDB" id="G9P603"/>
<comment type="caution">
    <text evidence="1">The sequence shown here is derived from an EMBL/GenBank/DDBJ whole genome shotgun (WGS) entry which is preliminary data.</text>
</comment>
<name>G9P603_HYPAI</name>
<dbReference type="Gene3D" id="3.40.50.300">
    <property type="entry name" value="P-loop containing nucleotide triphosphate hydrolases"/>
    <property type="match status" value="1"/>
</dbReference>
<dbReference type="EMBL" id="ABDG02000027">
    <property type="protein sequence ID" value="EHK40557.1"/>
    <property type="molecule type" value="Genomic_DNA"/>
</dbReference>
<dbReference type="InterPro" id="IPR027417">
    <property type="entry name" value="P-loop_NTPase"/>
</dbReference>
<gene>
    <name evidence="1" type="ORF">TRIATDRAFT_85572</name>
</gene>
<reference evidence="1 2" key="1">
    <citation type="journal article" date="2011" name="Genome Biol.">
        <title>Comparative genome sequence analysis underscores mycoparasitism as the ancestral life style of Trichoderma.</title>
        <authorList>
            <person name="Kubicek C.P."/>
            <person name="Herrera-Estrella A."/>
            <person name="Seidl-Seiboth V."/>
            <person name="Martinez D.A."/>
            <person name="Druzhinina I.S."/>
            <person name="Thon M."/>
            <person name="Zeilinger S."/>
            <person name="Casas-Flores S."/>
            <person name="Horwitz B.A."/>
            <person name="Mukherjee P.K."/>
            <person name="Mukherjee M."/>
            <person name="Kredics L."/>
            <person name="Alcaraz L.D."/>
            <person name="Aerts A."/>
            <person name="Antal Z."/>
            <person name="Atanasova L."/>
            <person name="Cervantes-Badillo M.G."/>
            <person name="Challacombe J."/>
            <person name="Chertkov O."/>
            <person name="McCluskey K."/>
            <person name="Coulpier F."/>
            <person name="Deshpande N."/>
            <person name="von Doehren H."/>
            <person name="Ebbole D.J."/>
            <person name="Esquivel-Naranjo E.U."/>
            <person name="Fekete E."/>
            <person name="Flipphi M."/>
            <person name="Glaser F."/>
            <person name="Gomez-Rodriguez E.Y."/>
            <person name="Gruber S."/>
            <person name="Han C."/>
            <person name="Henrissat B."/>
            <person name="Hermosa R."/>
            <person name="Hernandez-Onate M."/>
            <person name="Karaffa L."/>
            <person name="Kosti I."/>
            <person name="Le Crom S."/>
            <person name="Lindquist E."/>
            <person name="Lucas S."/>
            <person name="Luebeck M."/>
            <person name="Luebeck P.S."/>
            <person name="Margeot A."/>
            <person name="Metz B."/>
            <person name="Misra M."/>
            <person name="Nevalainen H."/>
            <person name="Omann M."/>
            <person name="Packer N."/>
            <person name="Perrone G."/>
            <person name="Uresti-Rivera E.E."/>
            <person name="Salamov A."/>
            <person name="Schmoll M."/>
            <person name="Seiboth B."/>
            <person name="Shapiro H."/>
            <person name="Sukno S."/>
            <person name="Tamayo-Ramos J.A."/>
            <person name="Tisch D."/>
            <person name="Wiest A."/>
            <person name="Wilkinson H.H."/>
            <person name="Zhang M."/>
            <person name="Coutinho P.M."/>
            <person name="Kenerley C.M."/>
            <person name="Monte E."/>
            <person name="Baker S.E."/>
            <person name="Grigoriev I.V."/>
        </authorList>
    </citation>
    <scope>NUCLEOTIDE SEQUENCE [LARGE SCALE GENOMIC DNA]</scope>
    <source>
        <strain evidence="2">ATCC 20476 / IMI 206040</strain>
    </source>
</reference>
<proteinExistence type="predicted"/>
<dbReference type="HOGENOM" id="CLU_921539_0_0_1"/>
<protein>
    <submittedName>
        <fullName evidence="1">Uncharacterized protein</fullName>
    </submittedName>
</protein>
<dbReference type="KEGG" id="tatv:25785901"/>
<keyword evidence="2" id="KW-1185">Reference proteome</keyword>
<evidence type="ECO:0000313" key="1">
    <source>
        <dbReference type="EMBL" id="EHK40557.1"/>
    </source>
</evidence>
<dbReference type="OrthoDB" id="10658652at2759"/>
<evidence type="ECO:0000313" key="2">
    <source>
        <dbReference type="Proteomes" id="UP000005426"/>
    </source>
</evidence>
<dbReference type="GeneID" id="25785901"/>
<dbReference type="Proteomes" id="UP000005426">
    <property type="component" value="Unassembled WGS sequence"/>
</dbReference>